<dbReference type="EMBL" id="JAVDQH010000008">
    <property type="protein sequence ID" value="MDR6244522.1"/>
    <property type="molecule type" value="Genomic_DNA"/>
</dbReference>
<accession>A0ABU1J0P2</accession>
<comment type="caution">
    <text evidence="1">The sequence shown here is derived from an EMBL/GenBank/DDBJ whole genome shotgun (WGS) entry which is preliminary data.</text>
</comment>
<evidence type="ECO:0000313" key="2">
    <source>
        <dbReference type="Proteomes" id="UP001185028"/>
    </source>
</evidence>
<gene>
    <name evidence="1" type="ORF">JOC58_002415</name>
</gene>
<proteinExistence type="predicted"/>
<dbReference type="RefSeq" id="WP_188773914.1">
    <property type="nucleotide sequence ID" value="NZ_BMMB01000001.1"/>
</dbReference>
<sequence>MRLEDDGTFVVEDYDFSVIFCSYCKDMWYEMEYPPFEQGFLYLMESQKIVLFPGSIQRVQLPNIRVQTADDDADEETKESARLRNEAWIQQFRNGLYDAIGYIEEDKK</sequence>
<evidence type="ECO:0000313" key="1">
    <source>
        <dbReference type="EMBL" id="MDR6244522.1"/>
    </source>
</evidence>
<protein>
    <submittedName>
        <fullName evidence="1">Uncharacterized protein</fullName>
    </submittedName>
</protein>
<name>A0ABU1J0P2_9BACL</name>
<keyword evidence="2" id="KW-1185">Reference proteome</keyword>
<dbReference type="Proteomes" id="UP001185028">
    <property type="component" value="Unassembled WGS sequence"/>
</dbReference>
<organism evidence="1 2">
    <name type="scientific">Paenibacillus hunanensis</name>
    <dbReference type="NCBI Taxonomy" id="539262"/>
    <lineage>
        <taxon>Bacteria</taxon>
        <taxon>Bacillati</taxon>
        <taxon>Bacillota</taxon>
        <taxon>Bacilli</taxon>
        <taxon>Bacillales</taxon>
        <taxon>Paenibacillaceae</taxon>
        <taxon>Paenibacillus</taxon>
    </lineage>
</organism>
<reference evidence="1 2" key="1">
    <citation type="submission" date="2023-07" db="EMBL/GenBank/DDBJ databases">
        <title>Genomic Encyclopedia of Type Strains, Phase IV (KMG-IV): sequencing the most valuable type-strain genomes for metagenomic binning, comparative biology and taxonomic classification.</title>
        <authorList>
            <person name="Goeker M."/>
        </authorList>
    </citation>
    <scope>NUCLEOTIDE SEQUENCE [LARGE SCALE GENOMIC DNA]</scope>
    <source>
        <strain evidence="1 2">DSM 22170</strain>
    </source>
</reference>